<evidence type="ECO:0000256" key="2">
    <source>
        <dbReference type="PIRSR" id="PIRSR601952-1"/>
    </source>
</evidence>
<evidence type="ECO:0000256" key="5">
    <source>
        <dbReference type="SAM" id="SignalP"/>
    </source>
</evidence>
<proteinExistence type="inferred from homology"/>
<feature type="active site" description="Phosphoserine intermediate" evidence="2">
    <location>
        <position position="114"/>
    </location>
</feature>
<feature type="binding site" evidence="3">
    <location>
        <position position="64"/>
    </location>
    <ligand>
        <name>Mg(2+)</name>
        <dbReference type="ChEBI" id="CHEBI:18420"/>
    </ligand>
</feature>
<feature type="binding site" evidence="3">
    <location>
        <position position="453"/>
    </location>
    <ligand>
        <name>Zn(2+)</name>
        <dbReference type="ChEBI" id="CHEBI:29105"/>
        <label>2</label>
    </ligand>
</feature>
<evidence type="ECO:0000313" key="7">
    <source>
        <dbReference type="Proteomes" id="UP000183315"/>
    </source>
</evidence>
<reference evidence="7" key="1">
    <citation type="submission" date="2016-10" db="EMBL/GenBank/DDBJ databases">
        <authorList>
            <person name="Varghese N."/>
        </authorList>
    </citation>
    <scope>NUCLEOTIDE SEQUENCE [LARGE SCALE GENOMIC DNA]</scope>
    <source>
        <strain evidence="7">DSM 24868</strain>
    </source>
</reference>
<keyword evidence="3" id="KW-0862">Zinc</keyword>
<dbReference type="GO" id="GO:0046872">
    <property type="term" value="F:metal ion binding"/>
    <property type="evidence" value="ECO:0007669"/>
    <property type="project" value="UniProtKB-KW"/>
</dbReference>
<comment type="cofactor">
    <cofactor evidence="3">
        <name>Zn(2+)</name>
        <dbReference type="ChEBI" id="CHEBI:29105"/>
    </cofactor>
    <text evidence="3">Binds 2 Zn(2+) ions.</text>
</comment>
<dbReference type="InterPro" id="IPR017850">
    <property type="entry name" value="Alkaline_phosphatase_core_sf"/>
</dbReference>
<dbReference type="InterPro" id="IPR001952">
    <property type="entry name" value="Alkaline_phosphatase"/>
</dbReference>
<dbReference type="eggNOG" id="COG1785">
    <property type="taxonomic scope" value="Bacteria"/>
</dbReference>
<sequence>MRTAAVIAVTALTTGAGVATAGTVLASSQTSNPWYQGADASYAAVASTKASNAKPKNVILFVGDGMGISTVTAARILEGQLEGATGEENALSFEEFPNVALSKVYNVDSQVPDSAGTMTAMMTGVKTDIGVLGVDEGVVRGDCDSVAGTELTSWMMLAESAGKATGVVSTARLTHATPGGTYAISADRDWEDDGDLPEGCEDYEYGDIASQLLSFERYGDGFEVALGGGRRHFLTQDEGGNREDGRDLTAEWADRGDGWAYVDTASALDGVDLGATDHLLGLFASSHMSYEHDRVEEGADEPSLTEMTEVALEQLQDDKDGFALMVESGRIDHAHHEGNAYRALTETIELSNAVAKAVEMVDLSETMIVVTADHSHVFTIAGYPERGNDILGVGGEDSDGVPYTTLTYANGGEVAYGIVDGEVVRLDPSESDTSDPDYHQQVLVNTGQGAETHSGEDVAIYSVGAKAQLFNGVQEQNYIGVSIIESLGLDSVKTNVRSKSKSWSGSRGRH</sequence>
<evidence type="ECO:0000256" key="4">
    <source>
        <dbReference type="RuleBase" id="RU003946"/>
    </source>
</evidence>
<dbReference type="SMART" id="SM00098">
    <property type="entry name" value="alkPPc"/>
    <property type="match status" value="1"/>
</dbReference>
<feature type="binding site" evidence="3">
    <location>
        <position position="327"/>
    </location>
    <ligand>
        <name>Mg(2+)</name>
        <dbReference type="ChEBI" id="CHEBI:18420"/>
    </ligand>
</feature>
<name>A0A1H6WKL7_9MICO</name>
<gene>
    <name evidence="6" type="ORF">SAMN05421637_0882</name>
</gene>
<evidence type="ECO:0000313" key="6">
    <source>
        <dbReference type="EMBL" id="SEJ13022.1"/>
    </source>
</evidence>
<organism evidence="6 7">
    <name type="scientific">Demequina mangrovi</name>
    <dbReference type="NCBI Taxonomy" id="1043493"/>
    <lineage>
        <taxon>Bacteria</taxon>
        <taxon>Bacillati</taxon>
        <taxon>Actinomycetota</taxon>
        <taxon>Actinomycetes</taxon>
        <taxon>Micrococcales</taxon>
        <taxon>Demequinaceae</taxon>
        <taxon>Demequina</taxon>
    </lineage>
</organism>
<dbReference type="AlphaFoldDB" id="A0A1H6WKL7"/>
<comment type="similarity">
    <text evidence="4">Belongs to the alkaline phosphatase family.</text>
</comment>
<dbReference type="CDD" id="cd16012">
    <property type="entry name" value="ALP"/>
    <property type="match status" value="1"/>
</dbReference>
<feature type="signal peptide" evidence="5">
    <location>
        <begin position="1"/>
        <end position="21"/>
    </location>
</feature>
<dbReference type="EMBL" id="FNZI01000002">
    <property type="protein sequence ID" value="SEJ13022.1"/>
    <property type="molecule type" value="Genomic_DNA"/>
</dbReference>
<protein>
    <submittedName>
        <fullName evidence="6">Alkaline phosphatase</fullName>
    </submittedName>
</protein>
<keyword evidence="3" id="KW-0460">Magnesium</keyword>
<dbReference type="Pfam" id="PF00245">
    <property type="entry name" value="Alk_phosphatase"/>
    <property type="match status" value="1"/>
</dbReference>
<keyword evidence="1" id="KW-0597">Phosphoprotein</keyword>
<dbReference type="PRINTS" id="PR00113">
    <property type="entry name" value="ALKPHPHTASE"/>
</dbReference>
<dbReference type="Proteomes" id="UP000183315">
    <property type="component" value="Unassembled WGS sequence"/>
</dbReference>
<feature type="binding site" evidence="3">
    <location>
        <position position="336"/>
    </location>
    <ligand>
        <name>Zn(2+)</name>
        <dbReference type="ChEBI" id="CHEBI:29105"/>
        <label>2</label>
    </ligand>
</feature>
<feature type="chain" id="PRO_5038445944" evidence="5">
    <location>
        <begin position="22"/>
        <end position="510"/>
    </location>
</feature>
<dbReference type="Gene3D" id="3.40.720.10">
    <property type="entry name" value="Alkaline Phosphatase, subunit A"/>
    <property type="match status" value="1"/>
</dbReference>
<keyword evidence="5" id="KW-0732">Signal</keyword>
<dbReference type="GO" id="GO:0004035">
    <property type="term" value="F:alkaline phosphatase activity"/>
    <property type="evidence" value="ECO:0007669"/>
    <property type="project" value="TreeGrafter"/>
</dbReference>
<accession>A0A1H6WKL7</accession>
<feature type="binding site" evidence="3">
    <location>
        <position position="175"/>
    </location>
    <ligand>
        <name>Mg(2+)</name>
        <dbReference type="ChEBI" id="CHEBI:18420"/>
    </ligand>
</feature>
<feature type="binding site" evidence="3">
    <location>
        <position position="374"/>
    </location>
    <ligand>
        <name>Zn(2+)</name>
        <dbReference type="ChEBI" id="CHEBI:29105"/>
        <label>2</label>
    </ligand>
</feature>
<keyword evidence="3" id="KW-0479">Metal-binding</keyword>
<evidence type="ECO:0000256" key="1">
    <source>
        <dbReference type="ARBA" id="ARBA00022553"/>
    </source>
</evidence>
<dbReference type="RefSeq" id="WP_042213324.1">
    <property type="nucleotide sequence ID" value="NZ_BBLU01000003.1"/>
</dbReference>
<dbReference type="STRING" id="1043493.SAMN05421637_0882"/>
<dbReference type="PANTHER" id="PTHR11596:SF5">
    <property type="entry name" value="ALKALINE PHOSPHATASE"/>
    <property type="match status" value="1"/>
</dbReference>
<feature type="binding site" evidence="3">
    <location>
        <position position="373"/>
    </location>
    <ligand>
        <name>Zn(2+)</name>
        <dbReference type="ChEBI" id="CHEBI:29105"/>
        <label>2</label>
    </ligand>
</feature>
<feature type="binding site" evidence="3">
    <location>
        <position position="177"/>
    </location>
    <ligand>
        <name>Mg(2+)</name>
        <dbReference type="ChEBI" id="CHEBI:18420"/>
    </ligand>
</feature>
<comment type="cofactor">
    <cofactor evidence="3">
        <name>Mg(2+)</name>
        <dbReference type="ChEBI" id="CHEBI:18420"/>
    </cofactor>
    <text evidence="3">Binds 1 Mg(2+) ion.</text>
</comment>
<evidence type="ECO:0000256" key="3">
    <source>
        <dbReference type="PIRSR" id="PIRSR601952-2"/>
    </source>
</evidence>
<dbReference type="PANTHER" id="PTHR11596">
    <property type="entry name" value="ALKALINE PHOSPHATASE"/>
    <property type="match status" value="1"/>
</dbReference>
<dbReference type="OrthoDB" id="9794455at2"/>
<feature type="binding site" evidence="3">
    <location>
        <position position="64"/>
    </location>
    <ligand>
        <name>Zn(2+)</name>
        <dbReference type="ChEBI" id="CHEBI:29105"/>
        <label>2</label>
    </ligand>
</feature>
<feature type="binding site" evidence="3">
    <location>
        <position position="332"/>
    </location>
    <ligand>
        <name>Zn(2+)</name>
        <dbReference type="ChEBI" id="CHEBI:29105"/>
        <label>2</label>
    </ligand>
</feature>
<keyword evidence="7" id="KW-1185">Reference proteome</keyword>
<dbReference type="SUPFAM" id="SSF53649">
    <property type="entry name" value="Alkaline phosphatase-like"/>
    <property type="match status" value="1"/>
</dbReference>